<dbReference type="PROSITE" id="PS51257">
    <property type="entry name" value="PROKAR_LIPOPROTEIN"/>
    <property type="match status" value="1"/>
</dbReference>
<keyword evidence="2" id="KW-0479">Metal-binding</keyword>
<proteinExistence type="inferred from homology"/>
<evidence type="ECO:0000256" key="2">
    <source>
        <dbReference type="ARBA" id="ARBA00022723"/>
    </source>
</evidence>
<reference evidence="5" key="1">
    <citation type="journal article" date="2018" name="Gigascience">
        <title>Genome assembly of the Pink Ipe (Handroanthus impetiginosus, Bignoniaceae), a highly valued, ecologically keystone Neotropical timber forest tree.</title>
        <authorList>
            <person name="Silva-Junior O.B."/>
            <person name="Grattapaglia D."/>
            <person name="Novaes E."/>
            <person name="Collevatti R.G."/>
        </authorList>
    </citation>
    <scope>NUCLEOTIDE SEQUENCE [LARGE SCALE GENOMIC DNA]</scope>
    <source>
        <strain evidence="5">cv. UFG-1</strain>
    </source>
</reference>
<name>A0A2G9HDW8_9LAMI</name>
<dbReference type="EMBL" id="NKXS01002019">
    <property type="protein sequence ID" value="PIN15704.1"/>
    <property type="molecule type" value="Genomic_DNA"/>
</dbReference>
<gene>
    <name evidence="4" type="ORF">CDL12_11640</name>
</gene>
<dbReference type="AlphaFoldDB" id="A0A2G9HDW8"/>
<dbReference type="SMR" id="A0A2G9HDW8"/>
<keyword evidence="5" id="KW-1185">Reference proteome</keyword>
<dbReference type="InterPro" id="IPR000316">
    <property type="entry name" value="Metallthion_15"/>
</dbReference>
<evidence type="ECO:0000313" key="5">
    <source>
        <dbReference type="Proteomes" id="UP000231279"/>
    </source>
</evidence>
<evidence type="ECO:0008006" key="6">
    <source>
        <dbReference type="Google" id="ProtNLM"/>
    </source>
</evidence>
<dbReference type="Pfam" id="PF02068">
    <property type="entry name" value="Metallothio_PEC"/>
    <property type="match status" value="1"/>
</dbReference>
<keyword evidence="3" id="KW-0480">Metal-thiolate cluster</keyword>
<sequence length="87" mass="8546">MADTRGSGVVCDDRCGCPSPCPGGVACRCASGGTTATGGDPTMDHKLCSCGEHCGCNPCTCSKTEIRGTGKAFCRCGAGCTCPTCAA</sequence>
<evidence type="ECO:0000256" key="3">
    <source>
        <dbReference type="ARBA" id="ARBA00022851"/>
    </source>
</evidence>
<comment type="similarity">
    <text evidence="1">Belongs to the metallothionein superfamily. Type 15 family.</text>
</comment>
<dbReference type="PANTHER" id="PTHR48198:SF1">
    <property type="entry name" value="METALLOTHIONEIN-LIKE PROTEIN 4A-RELATED"/>
    <property type="match status" value="1"/>
</dbReference>
<dbReference type="PRINTS" id="PR00877">
    <property type="entry name" value="MTPLANTPEC"/>
</dbReference>
<dbReference type="OrthoDB" id="1929463at2759"/>
<accession>A0A2G9HDW8</accession>
<dbReference type="Proteomes" id="UP000231279">
    <property type="component" value="Unassembled WGS sequence"/>
</dbReference>
<evidence type="ECO:0000313" key="4">
    <source>
        <dbReference type="EMBL" id="PIN15704.1"/>
    </source>
</evidence>
<dbReference type="STRING" id="429701.A0A2G9HDW8"/>
<evidence type="ECO:0000256" key="1">
    <source>
        <dbReference type="ARBA" id="ARBA00005802"/>
    </source>
</evidence>
<dbReference type="PANTHER" id="PTHR48198">
    <property type="entry name" value="EC PROTEIN HOMOLOG"/>
    <property type="match status" value="1"/>
</dbReference>
<comment type="caution">
    <text evidence="4">The sequence shown here is derived from an EMBL/GenBank/DDBJ whole genome shotgun (WGS) entry which is preliminary data.</text>
</comment>
<protein>
    <recommendedName>
        <fullName evidence="6">Plant EC metallothionein-like protein, family 15</fullName>
    </recommendedName>
</protein>
<dbReference type="GO" id="GO:0008270">
    <property type="term" value="F:zinc ion binding"/>
    <property type="evidence" value="ECO:0007669"/>
    <property type="project" value="InterPro"/>
</dbReference>
<organism evidence="4 5">
    <name type="scientific">Handroanthus impetiginosus</name>
    <dbReference type="NCBI Taxonomy" id="429701"/>
    <lineage>
        <taxon>Eukaryota</taxon>
        <taxon>Viridiplantae</taxon>
        <taxon>Streptophyta</taxon>
        <taxon>Embryophyta</taxon>
        <taxon>Tracheophyta</taxon>
        <taxon>Spermatophyta</taxon>
        <taxon>Magnoliopsida</taxon>
        <taxon>eudicotyledons</taxon>
        <taxon>Gunneridae</taxon>
        <taxon>Pentapetalae</taxon>
        <taxon>asterids</taxon>
        <taxon>lamiids</taxon>
        <taxon>Lamiales</taxon>
        <taxon>Bignoniaceae</taxon>
        <taxon>Crescentiina</taxon>
        <taxon>Tabebuia alliance</taxon>
        <taxon>Handroanthus</taxon>
    </lineage>
</organism>